<dbReference type="InterPro" id="IPR045229">
    <property type="entry name" value="TPP_enz"/>
</dbReference>
<dbReference type="GO" id="GO:0005948">
    <property type="term" value="C:acetolactate synthase complex"/>
    <property type="evidence" value="ECO:0007669"/>
    <property type="project" value="TreeGrafter"/>
</dbReference>
<dbReference type="CDD" id="cd00568">
    <property type="entry name" value="TPP_enzymes"/>
    <property type="match status" value="1"/>
</dbReference>
<dbReference type="GO" id="GO:0009099">
    <property type="term" value="P:L-valine biosynthetic process"/>
    <property type="evidence" value="ECO:0007669"/>
    <property type="project" value="TreeGrafter"/>
</dbReference>
<dbReference type="Proteomes" id="UP000305888">
    <property type="component" value="Chromosome"/>
</dbReference>
<dbReference type="RefSeq" id="WP_138575489.1">
    <property type="nucleotide sequence ID" value="NZ_CP040818.1"/>
</dbReference>
<organism evidence="8 9">
    <name type="scientific">Paroceanicella profunda</name>
    <dbReference type="NCBI Taxonomy" id="2579971"/>
    <lineage>
        <taxon>Bacteria</taxon>
        <taxon>Pseudomonadati</taxon>
        <taxon>Pseudomonadota</taxon>
        <taxon>Alphaproteobacteria</taxon>
        <taxon>Rhodobacterales</taxon>
        <taxon>Paracoccaceae</taxon>
        <taxon>Paroceanicella</taxon>
    </lineage>
</organism>
<evidence type="ECO:0000313" key="8">
    <source>
        <dbReference type="EMBL" id="QDL91111.1"/>
    </source>
</evidence>
<name>A0A5B8FGE8_9RHOB</name>
<evidence type="ECO:0008006" key="10">
    <source>
        <dbReference type="Google" id="ProtNLM"/>
    </source>
</evidence>
<dbReference type="GO" id="GO:0050660">
    <property type="term" value="F:flavin adenine dinucleotide binding"/>
    <property type="evidence" value="ECO:0007669"/>
    <property type="project" value="TreeGrafter"/>
</dbReference>
<evidence type="ECO:0000259" key="7">
    <source>
        <dbReference type="Pfam" id="PF02776"/>
    </source>
</evidence>
<dbReference type="OrthoDB" id="4494979at2"/>
<keyword evidence="3 4" id="KW-0786">Thiamine pyrophosphate</keyword>
<dbReference type="Gene3D" id="3.40.50.970">
    <property type="match status" value="2"/>
</dbReference>
<dbReference type="SUPFAM" id="SSF52518">
    <property type="entry name" value="Thiamin diphosphate-binding fold (THDP-binding)"/>
    <property type="match status" value="2"/>
</dbReference>
<dbReference type="Pfam" id="PF02776">
    <property type="entry name" value="TPP_enzyme_N"/>
    <property type="match status" value="1"/>
</dbReference>
<dbReference type="PROSITE" id="PS00187">
    <property type="entry name" value="TPP_ENZYMES"/>
    <property type="match status" value="1"/>
</dbReference>
<dbReference type="CDD" id="cd07035">
    <property type="entry name" value="TPP_PYR_POX_like"/>
    <property type="match status" value="1"/>
</dbReference>
<accession>A0A5B8FGE8</accession>
<dbReference type="Gene3D" id="3.40.50.1220">
    <property type="entry name" value="TPP-binding domain"/>
    <property type="match status" value="1"/>
</dbReference>
<dbReference type="Pfam" id="PF00205">
    <property type="entry name" value="TPP_enzyme_M"/>
    <property type="match status" value="1"/>
</dbReference>
<dbReference type="SUPFAM" id="SSF52467">
    <property type="entry name" value="DHS-like NAD/FAD-binding domain"/>
    <property type="match status" value="1"/>
</dbReference>
<dbReference type="GO" id="GO:0030976">
    <property type="term" value="F:thiamine pyrophosphate binding"/>
    <property type="evidence" value="ECO:0007669"/>
    <property type="project" value="InterPro"/>
</dbReference>
<proteinExistence type="inferred from homology"/>
<dbReference type="NCBIfam" id="NF006122">
    <property type="entry name" value="PRK08266.1"/>
    <property type="match status" value="1"/>
</dbReference>
<feature type="domain" description="Thiamine pyrophosphate enzyme TPP-binding" evidence="6">
    <location>
        <begin position="375"/>
        <end position="517"/>
    </location>
</feature>
<dbReference type="InterPro" id="IPR011766">
    <property type="entry name" value="TPP_enzyme_TPP-bd"/>
</dbReference>
<evidence type="ECO:0000259" key="6">
    <source>
        <dbReference type="Pfam" id="PF02775"/>
    </source>
</evidence>
<gene>
    <name evidence="8" type="ORF">FDP22_04535</name>
</gene>
<keyword evidence="9" id="KW-1185">Reference proteome</keyword>
<dbReference type="Pfam" id="PF02775">
    <property type="entry name" value="TPP_enzyme_C"/>
    <property type="match status" value="1"/>
</dbReference>
<sequence>MQTYTTGEALVRALIDRGIDTIFGIPGAHMYEFNDALARASNRIRFIHTRHEQGAGYMAYGYAKSTGRPAAFTVVPGPGVLNAGAALCTAYAGNAPVLCITGNIFANLIGQGRGQLHELPDQLATLRSFTRGAWRIDHPAQVPARVEDAFRTLLAPRPGPVALEAPWDVFGQSAAFDMPAPAATPALPAPDPAVLERAAALAARAKRPLIMVGGGAQDAGAEVLALARRLDAPVTAHRSGKGAVPEDDPHFLDAVAAWEYWQECDLLIGIGSRLELQYMRWSWQPEGLKTIRIDTDPTEFVRLPADVGLYADAAAGASVLMPLVPQAARGADLAGLRARARAAIDVVQPQMAWLDAIRAVLPRDGIYVDEISQMGFTARFGLPVYTPRGYISSAYQENLGFGFMTALGVKVAHPDRAVVQVSGDGGFMFGVQEMATAVQYGIGVVTIVFDNASYGNVRRDQVERYGGRLLGADLQNPDFVALAQSFGMAAERVERPEALGPVLSAMLASGAPGLIVVPLARGQEASPWPFVMPKRPG</sequence>
<dbReference type="PANTHER" id="PTHR18968">
    <property type="entry name" value="THIAMINE PYROPHOSPHATE ENZYMES"/>
    <property type="match status" value="1"/>
</dbReference>
<evidence type="ECO:0000256" key="1">
    <source>
        <dbReference type="ARBA" id="ARBA00007812"/>
    </source>
</evidence>
<keyword evidence="2" id="KW-0808">Transferase</keyword>
<dbReference type="PANTHER" id="PTHR18968:SF167">
    <property type="entry name" value="ACETOLACTATE SYNTHASE LARGE SUBUNIT ILVB2-RELATED"/>
    <property type="match status" value="1"/>
</dbReference>
<dbReference type="InterPro" id="IPR029035">
    <property type="entry name" value="DHS-like_NAD/FAD-binding_dom"/>
</dbReference>
<feature type="domain" description="Thiamine pyrophosphate enzyme N-terminal TPP-binding" evidence="7">
    <location>
        <begin position="5"/>
        <end position="124"/>
    </location>
</feature>
<dbReference type="AlphaFoldDB" id="A0A5B8FGE8"/>
<protein>
    <recommendedName>
        <fullName evidence="10">Thiamine pyrophosphate-binding protein</fullName>
    </recommendedName>
</protein>
<dbReference type="KEGG" id="ppru:FDP22_04535"/>
<dbReference type="GO" id="GO:0009097">
    <property type="term" value="P:isoleucine biosynthetic process"/>
    <property type="evidence" value="ECO:0007669"/>
    <property type="project" value="TreeGrafter"/>
</dbReference>
<reference evidence="8 9" key="1">
    <citation type="submission" date="2019-06" db="EMBL/GenBank/DDBJ databases">
        <title>Genome sequence of Rhodobacteraceae bacterium D4M1.</title>
        <authorList>
            <person name="Cao J."/>
        </authorList>
    </citation>
    <scope>NUCLEOTIDE SEQUENCE [LARGE SCALE GENOMIC DNA]</scope>
    <source>
        <strain evidence="8 9">D4M1</strain>
    </source>
</reference>
<dbReference type="GO" id="GO:0000287">
    <property type="term" value="F:magnesium ion binding"/>
    <property type="evidence" value="ECO:0007669"/>
    <property type="project" value="InterPro"/>
</dbReference>
<evidence type="ECO:0000313" key="9">
    <source>
        <dbReference type="Proteomes" id="UP000305888"/>
    </source>
</evidence>
<comment type="similarity">
    <text evidence="1 4">Belongs to the TPP enzyme family.</text>
</comment>
<feature type="domain" description="Thiamine pyrophosphate enzyme central" evidence="5">
    <location>
        <begin position="195"/>
        <end position="315"/>
    </location>
</feature>
<evidence type="ECO:0000256" key="4">
    <source>
        <dbReference type="RuleBase" id="RU362132"/>
    </source>
</evidence>
<dbReference type="InterPro" id="IPR029061">
    <property type="entry name" value="THDP-binding"/>
</dbReference>
<dbReference type="GO" id="GO:0003984">
    <property type="term" value="F:acetolactate synthase activity"/>
    <property type="evidence" value="ECO:0007669"/>
    <property type="project" value="TreeGrafter"/>
</dbReference>
<dbReference type="InterPro" id="IPR012001">
    <property type="entry name" value="Thiamin_PyroP_enz_TPP-bd_dom"/>
</dbReference>
<evidence type="ECO:0000259" key="5">
    <source>
        <dbReference type="Pfam" id="PF00205"/>
    </source>
</evidence>
<evidence type="ECO:0000256" key="3">
    <source>
        <dbReference type="ARBA" id="ARBA00023052"/>
    </source>
</evidence>
<evidence type="ECO:0000256" key="2">
    <source>
        <dbReference type="ARBA" id="ARBA00022679"/>
    </source>
</evidence>
<dbReference type="EMBL" id="CP040818">
    <property type="protein sequence ID" value="QDL91111.1"/>
    <property type="molecule type" value="Genomic_DNA"/>
</dbReference>
<dbReference type="InterPro" id="IPR000399">
    <property type="entry name" value="TPP-bd_CS"/>
</dbReference>
<dbReference type="InterPro" id="IPR012000">
    <property type="entry name" value="Thiamin_PyroP_enz_cen_dom"/>
</dbReference>